<dbReference type="EMBL" id="VIGB01000003">
    <property type="protein sequence ID" value="TQF07376.1"/>
    <property type="molecule type" value="Genomic_DNA"/>
</dbReference>
<dbReference type="InterPro" id="IPR000515">
    <property type="entry name" value="MetI-like"/>
</dbReference>
<sequence>MLLNALISNPVFDWPTVGHYLFHPSIVHGVGVTLQLTVYSMLIGVIGGILLAIMRLSRNPLLSGSSYLYIWVFRGTPVLVQLVFWGFLGLLWQRISIGVPFGPAFWSQDTNTLVPTFTAALLGLGLNEAAYMAEIVRAGIQSVDEGQSEAAHALGMSRGQTMRRIVLPQAMRVIIPPTGNETISMLKTTSLVTVISLEELFRAGQNIYSHNFKNIPLLVVVSIWYLFLTSILTIGQYYVERYYARGANRALPPTPLQKLRALRVKLPTGPAAISREGGGPGV</sequence>
<dbReference type="PANTHER" id="PTHR30614">
    <property type="entry name" value="MEMBRANE COMPONENT OF AMINO ACID ABC TRANSPORTER"/>
    <property type="match status" value="1"/>
</dbReference>
<evidence type="ECO:0000259" key="9">
    <source>
        <dbReference type="PROSITE" id="PS50928"/>
    </source>
</evidence>
<comment type="subcellular location">
    <subcellularLocation>
        <location evidence="1 8">Cell membrane</location>
        <topology evidence="1 8">Multi-pass membrane protein</topology>
    </subcellularLocation>
</comment>
<keyword evidence="11" id="KW-1185">Reference proteome</keyword>
<keyword evidence="2 8" id="KW-0813">Transport</keyword>
<evidence type="ECO:0000313" key="11">
    <source>
        <dbReference type="Proteomes" id="UP000319103"/>
    </source>
</evidence>
<dbReference type="InterPro" id="IPR035906">
    <property type="entry name" value="MetI-like_sf"/>
</dbReference>
<dbReference type="Gene3D" id="1.10.3720.10">
    <property type="entry name" value="MetI-like"/>
    <property type="match status" value="1"/>
</dbReference>
<keyword evidence="4 8" id="KW-0812">Transmembrane</keyword>
<organism evidence="10 11">
    <name type="scientific">Kitasatospora acidiphila</name>
    <dbReference type="NCBI Taxonomy" id="2567942"/>
    <lineage>
        <taxon>Bacteria</taxon>
        <taxon>Bacillati</taxon>
        <taxon>Actinomycetota</taxon>
        <taxon>Actinomycetes</taxon>
        <taxon>Kitasatosporales</taxon>
        <taxon>Streptomycetaceae</taxon>
        <taxon>Kitasatospora</taxon>
    </lineage>
</organism>
<keyword evidence="7 8" id="KW-0472">Membrane</keyword>
<feature type="transmembrane region" description="Helical" evidence="8">
    <location>
        <begin position="215"/>
        <end position="239"/>
    </location>
</feature>
<evidence type="ECO:0000256" key="1">
    <source>
        <dbReference type="ARBA" id="ARBA00004651"/>
    </source>
</evidence>
<dbReference type="GO" id="GO:0022857">
    <property type="term" value="F:transmembrane transporter activity"/>
    <property type="evidence" value="ECO:0007669"/>
    <property type="project" value="InterPro"/>
</dbReference>
<name>A0A540WEC4_9ACTN</name>
<dbReference type="AlphaFoldDB" id="A0A540WEC4"/>
<feature type="transmembrane region" description="Helical" evidence="8">
    <location>
        <begin position="68"/>
        <end position="92"/>
    </location>
</feature>
<dbReference type="GO" id="GO:0043190">
    <property type="term" value="C:ATP-binding cassette (ABC) transporter complex"/>
    <property type="evidence" value="ECO:0007669"/>
    <property type="project" value="InterPro"/>
</dbReference>
<evidence type="ECO:0000256" key="3">
    <source>
        <dbReference type="ARBA" id="ARBA00022475"/>
    </source>
</evidence>
<dbReference type="OrthoDB" id="92598at2"/>
<evidence type="ECO:0000256" key="6">
    <source>
        <dbReference type="ARBA" id="ARBA00022989"/>
    </source>
</evidence>
<dbReference type="InterPro" id="IPR010065">
    <property type="entry name" value="AA_ABC_transptr_permease_3TM"/>
</dbReference>
<dbReference type="GO" id="GO:0006865">
    <property type="term" value="P:amino acid transport"/>
    <property type="evidence" value="ECO:0007669"/>
    <property type="project" value="UniProtKB-KW"/>
</dbReference>
<feature type="domain" description="ABC transmembrane type-1" evidence="9">
    <location>
        <begin position="30"/>
        <end position="236"/>
    </location>
</feature>
<gene>
    <name evidence="10" type="ORF">E6W39_16065</name>
</gene>
<dbReference type="Pfam" id="PF00528">
    <property type="entry name" value="BPD_transp_1"/>
    <property type="match status" value="1"/>
</dbReference>
<dbReference type="InterPro" id="IPR043429">
    <property type="entry name" value="ArtM/GltK/GlnP/TcyL/YhdX-like"/>
</dbReference>
<evidence type="ECO:0000256" key="8">
    <source>
        <dbReference type="RuleBase" id="RU363032"/>
    </source>
</evidence>
<evidence type="ECO:0000256" key="5">
    <source>
        <dbReference type="ARBA" id="ARBA00022970"/>
    </source>
</evidence>
<dbReference type="CDD" id="cd06261">
    <property type="entry name" value="TM_PBP2"/>
    <property type="match status" value="1"/>
</dbReference>
<proteinExistence type="inferred from homology"/>
<evidence type="ECO:0000313" key="10">
    <source>
        <dbReference type="EMBL" id="TQF07376.1"/>
    </source>
</evidence>
<dbReference type="PROSITE" id="PS50928">
    <property type="entry name" value="ABC_TM1"/>
    <property type="match status" value="1"/>
</dbReference>
<dbReference type="FunFam" id="1.10.3720.10:FF:000006">
    <property type="entry name" value="Glutamate/aspartate ABC transporter, permease protein GltK"/>
    <property type="match status" value="1"/>
</dbReference>
<feature type="transmembrane region" description="Helical" evidence="8">
    <location>
        <begin position="36"/>
        <end position="56"/>
    </location>
</feature>
<dbReference type="PANTHER" id="PTHR30614:SF0">
    <property type="entry name" value="L-CYSTINE TRANSPORT SYSTEM PERMEASE PROTEIN TCYL"/>
    <property type="match status" value="1"/>
</dbReference>
<evidence type="ECO:0000256" key="4">
    <source>
        <dbReference type="ARBA" id="ARBA00022692"/>
    </source>
</evidence>
<keyword evidence="3" id="KW-1003">Cell membrane</keyword>
<keyword evidence="5" id="KW-0029">Amino-acid transport</keyword>
<evidence type="ECO:0000256" key="2">
    <source>
        <dbReference type="ARBA" id="ARBA00022448"/>
    </source>
</evidence>
<keyword evidence="6 8" id="KW-1133">Transmembrane helix</keyword>
<comment type="caution">
    <text evidence="10">The sequence shown here is derived from an EMBL/GenBank/DDBJ whole genome shotgun (WGS) entry which is preliminary data.</text>
</comment>
<protein>
    <submittedName>
        <fullName evidence="10">Amino acid ABC transporter permease</fullName>
    </submittedName>
</protein>
<reference evidence="10 11" key="1">
    <citation type="submission" date="2019-06" db="EMBL/GenBank/DDBJ databases">
        <title>Description of Kitasatospora acidophila sp. nov. isolated from pine grove soil, and reclassification of Streptomyces novaecaesareae to Kitasatospora novaeceasareae comb. nov.</title>
        <authorList>
            <person name="Kim M.J."/>
        </authorList>
    </citation>
    <scope>NUCLEOTIDE SEQUENCE [LARGE SCALE GENOMIC DNA]</scope>
    <source>
        <strain evidence="10 11">MMS16-CNU292</strain>
    </source>
</reference>
<accession>A0A540WEC4</accession>
<dbReference type="Proteomes" id="UP000319103">
    <property type="component" value="Unassembled WGS sequence"/>
</dbReference>
<dbReference type="SUPFAM" id="SSF161098">
    <property type="entry name" value="MetI-like"/>
    <property type="match status" value="1"/>
</dbReference>
<evidence type="ECO:0000256" key="7">
    <source>
        <dbReference type="ARBA" id="ARBA00023136"/>
    </source>
</evidence>
<comment type="similarity">
    <text evidence="8">Belongs to the binding-protein-dependent transport system permease family.</text>
</comment>
<dbReference type="NCBIfam" id="TIGR01726">
    <property type="entry name" value="HEQRo_perm_3TM"/>
    <property type="match status" value="1"/>
</dbReference>